<proteinExistence type="predicted"/>
<comment type="caution">
    <text evidence="1">The sequence shown here is derived from an EMBL/GenBank/DDBJ whole genome shotgun (WGS) entry which is preliminary data.</text>
</comment>
<dbReference type="EMBL" id="CAMGYJ010000007">
    <property type="protein sequence ID" value="CAI0441672.1"/>
    <property type="molecule type" value="Genomic_DNA"/>
</dbReference>
<protein>
    <submittedName>
        <fullName evidence="1">Uncharacterized protein</fullName>
    </submittedName>
</protein>
<keyword evidence="2" id="KW-1185">Reference proteome</keyword>
<organism evidence="1 2">
    <name type="scientific">Linum tenue</name>
    <dbReference type="NCBI Taxonomy" id="586396"/>
    <lineage>
        <taxon>Eukaryota</taxon>
        <taxon>Viridiplantae</taxon>
        <taxon>Streptophyta</taxon>
        <taxon>Embryophyta</taxon>
        <taxon>Tracheophyta</taxon>
        <taxon>Spermatophyta</taxon>
        <taxon>Magnoliopsida</taxon>
        <taxon>eudicotyledons</taxon>
        <taxon>Gunneridae</taxon>
        <taxon>Pentapetalae</taxon>
        <taxon>rosids</taxon>
        <taxon>fabids</taxon>
        <taxon>Malpighiales</taxon>
        <taxon>Linaceae</taxon>
        <taxon>Linum</taxon>
    </lineage>
</organism>
<sequence length="38" mass="4593">MLFQTSSPVQKLQTLLEVKLLFSPNERQFLVMRLRQSW</sequence>
<dbReference type="AlphaFoldDB" id="A0AAV0M4K2"/>
<accession>A0AAV0M4K2</accession>
<reference evidence="1" key="1">
    <citation type="submission" date="2022-08" db="EMBL/GenBank/DDBJ databases">
        <authorList>
            <person name="Gutierrez-Valencia J."/>
        </authorList>
    </citation>
    <scope>NUCLEOTIDE SEQUENCE</scope>
</reference>
<gene>
    <name evidence="1" type="ORF">LITE_LOCUS26972</name>
</gene>
<evidence type="ECO:0000313" key="2">
    <source>
        <dbReference type="Proteomes" id="UP001154282"/>
    </source>
</evidence>
<evidence type="ECO:0000313" key="1">
    <source>
        <dbReference type="EMBL" id="CAI0441672.1"/>
    </source>
</evidence>
<name>A0AAV0M4K2_9ROSI</name>
<dbReference type="Proteomes" id="UP001154282">
    <property type="component" value="Unassembled WGS sequence"/>
</dbReference>